<organism evidence="3 4">
    <name type="scientific">Arcticibacter pallidicorallinus</name>
    <dbReference type="NCBI Taxonomy" id="1259464"/>
    <lineage>
        <taxon>Bacteria</taxon>
        <taxon>Pseudomonadati</taxon>
        <taxon>Bacteroidota</taxon>
        <taxon>Sphingobacteriia</taxon>
        <taxon>Sphingobacteriales</taxon>
        <taxon>Sphingobacteriaceae</taxon>
        <taxon>Arcticibacter</taxon>
    </lineage>
</organism>
<keyword evidence="2 3" id="KW-0378">Hydrolase</keyword>
<dbReference type="Proteomes" id="UP000238034">
    <property type="component" value="Unassembled WGS sequence"/>
</dbReference>
<comment type="similarity">
    <text evidence="1">Belongs to the 4-hydroxybenzoyl-CoA thioesterase family.</text>
</comment>
<accession>A0A2T0U353</accession>
<evidence type="ECO:0000256" key="2">
    <source>
        <dbReference type="ARBA" id="ARBA00022801"/>
    </source>
</evidence>
<dbReference type="RefSeq" id="WP_106293364.1">
    <property type="nucleotide sequence ID" value="NZ_PVTH01000006.1"/>
</dbReference>
<evidence type="ECO:0000313" key="3">
    <source>
        <dbReference type="EMBL" id="PRY52329.1"/>
    </source>
</evidence>
<dbReference type="InterPro" id="IPR050563">
    <property type="entry name" value="4-hydroxybenzoyl-CoA_TE"/>
</dbReference>
<keyword evidence="4" id="KW-1185">Reference proteome</keyword>
<gene>
    <name evidence="3" type="ORF">B0I27_10688</name>
</gene>
<dbReference type="GO" id="GO:0047617">
    <property type="term" value="F:fatty acyl-CoA hydrolase activity"/>
    <property type="evidence" value="ECO:0007669"/>
    <property type="project" value="TreeGrafter"/>
</dbReference>
<dbReference type="CDD" id="cd00586">
    <property type="entry name" value="4HBT"/>
    <property type="match status" value="1"/>
</dbReference>
<dbReference type="PANTHER" id="PTHR31793:SF27">
    <property type="entry name" value="NOVEL THIOESTERASE SUPERFAMILY DOMAIN AND SAPOSIN A-TYPE DOMAIN CONTAINING PROTEIN (0610012H03RIK)"/>
    <property type="match status" value="1"/>
</dbReference>
<name>A0A2T0U353_9SPHI</name>
<comment type="caution">
    <text evidence="3">The sequence shown here is derived from an EMBL/GenBank/DDBJ whole genome shotgun (WGS) entry which is preliminary data.</text>
</comment>
<dbReference type="Pfam" id="PF13279">
    <property type="entry name" value="4HBT_2"/>
    <property type="match status" value="1"/>
</dbReference>
<dbReference type="AlphaFoldDB" id="A0A2T0U353"/>
<dbReference type="InterPro" id="IPR029069">
    <property type="entry name" value="HotDog_dom_sf"/>
</dbReference>
<protein>
    <submittedName>
        <fullName evidence="3">Acyl-CoA thioester hydrolase</fullName>
    </submittedName>
</protein>
<sequence length="141" mass="16490">MNIDSYNFKTYIPIRFGDLNAYGVVNNDVFLSYFEIAHSGYWKQIVNWKSNTRGIIIGKAEVSYKKPVRFNDELYAYVKISKIENCSFTVEYILTIKTHGGEDICTTGKTVCIFYNYEKNRPERIPEIQRQKLIDFEALVC</sequence>
<dbReference type="SUPFAM" id="SSF54637">
    <property type="entry name" value="Thioesterase/thiol ester dehydrase-isomerase"/>
    <property type="match status" value="1"/>
</dbReference>
<dbReference type="EMBL" id="PVTH01000006">
    <property type="protein sequence ID" value="PRY52329.1"/>
    <property type="molecule type" value="Genomic_DNA"/>
</dbReference>
<reference evidence="3 4" key="1">
    <citation type="submission" date="2018-03" db="EMBL/GenBank/DDBJ databases">
        <title>Genomic Encyclopedia of Type Strains, Phase III (KMG-III): the genomes of soil and plant-associated and newly described type strains.</title>
        <authorList>
            <person name="Whitman W."/>
        </authorList>
    </citation>
    <scope>NUCLEOTIDE SEQUENCE [LARGE SCALE GENOMIC DNA]</scope>
    <source>
        <strain evidence="3 4">CGMCC 1.9313</strain>
    </source>
</reference>
<dbReference type="Gene3D" id="3.10.129.10">
    <property type="entry name" value="Hotdog Thioesterase"/>
    <property type="match status" value="1"/>
</dbReference>
<evidence type="ECO:0000256" key="1">
    <source>
        <dbReference type="ARBA" id="ARBA00005953"/>
    </source>
</evidence>
<dbReference type="PANTHER" id="PTHR31793">
    <property type="entry name" value="4-HYDROXYBENZOYL-COA THIOESTERASE FAMILY MEMBER"/>
    <property type="match status" value="1"/>
</dbReference>
<proteinExistence type="inferred from homology"/>
<evidence type="ECO:0000313" key="4">
    <source>
        <dbReference type="Proteomes" id="UP000238034"/>
    </source>
</evidence>
<dbReference type="OrthoDB" id="9791529at2"/>